<reference evidence="2" key="1">
    <citation type="submission" date="2022-10" db="EMBL/GenBank/DDBJ databases">
        <title>The WGS of Solirubrobacter phytolaccae KCTC 29190.</title>
        <authorList>
            <person name="Jiang Z."/>
        </authorList>
    </citation>
    <scope>NUCLEOTIDE SEQUENCE</scope>
    <source>
        <strain evidence="2">KCTC 29190</strain>
    </source>
</reference>
<evidence type="ECO:0008006" key="4">
    <source>
        <dbReference type="Google" id="ProtNLM"/>
    </source>
</evidence>
<evidence type="ECO:0000313" key="3">
    <source>
        <dbReference type="Proteomes" id="UP001147653"/>
    </source>
</evidence>
<dbReference type="Gene3D" id="3.30.530.20">
    <property type="match status" value="1"/>
</dbReference>
<dbReference type="Proteomes" id="UP001147653">
    <property type="component" value="Unassembled WGS sequence"/>
</dbReference>
<name>A0A9X3N971_9ACTN</name>
<comment type="caution">
    <text evidence="2">The sequence shown here is derived from an EMBL/GenBank/DDBJ whole genome shotgun (WGS) entry which is preliminary data.</text>
</comment>
<dbReference type="AlphaFoldDB" id="A0A9X3N971"/>
<accession>A0A9X3N971</accession>
<dbReference type="RefSeq" id="WP_270024892.1">
    <property type="nucleotide sequence ID" value="NZ_JAPDDP010000014.1"/>
</dbReference>
<feature type="region of interest" description="Disordered" evidence="1">
    <location>
        <begin position="87"/>
        <end position="130"/>
    </location>
</feature>
<protein>
    <recommendedName>
        <fullName evidence="4">Cyclase</fullName>
    </recommendedName>
</protein>
<evidence type="ECO:0000313" key="2">
    <source>
        <dbReference type="EMBL" id="MDA0180577.1"/>
    </source>
</evidence>
<organism evidence="2 3">
    <name type="scientific">Solirubrobacter phytolaccae</name>
    <dbReference type="NCBI Taxonomy" id="1404360"/>
    <lineage>
        <taxon>Bacteria</taxon>
        <taxon>Bacillati</taxon>
        <taxon>Actinomycetota</taxon>
        <taxon>Thermoleophilia</taxon>
        <taxon>Solirubrobacterales</taxon>
        <taxon>Solirubrobacteraceae</taxon>
        <taxon>Solirubrobacter</taxon>
    </lineage>
</organism>
<sequence length="130" mass="14231">MSSRTAITVNRPRDEVERLWHSDEYRPAYIDDADAAVSFRTAPGDRGTEIHVDLEGGTTGGKLGEVVQKLIGSAPLPKVKDDLRHFKQRVETGEIPRSDGSPEGEQAQRKLKQRPAQPLSDSEAAKAGAR</sequence>
<gene>
    <name evidence="2" type="ORF">OJ997_09760</name>
</gene>
<feature type="compositionally biased region" description="Basic and acidic residues" evidence="1">
    <location>
        <begin position="87"/>
        <end position="97"/>
    </location>
</feature>
<dbReference type="EMBL" id="JAPDDP010000014">
    <property type="protein sequence ID" value="MDA0180577.1"/>
    <property type="molecule type" value="Genomic_DNA"/>
</dbReference>
<evidence type="ECO:0000256" key="1">
    <source>
        <dbReference type="SAM" id="MobiDB-lite"/>
    </source>
</evidence>
<dbReference type="InterPro" id="IPR023393">
    <property type="entry name" value="START-like_dom_sf"/>
</dbReference>
<proteinExistence type="predicted"/>
<keyword evidence="3" id="KW-1185">Reference proteome</keyword>